<dbReference type="Pfam" id="PF09611">
    <property type="entry name" value="Cas_Csy1"/>
    <property type="match status" value="1"/>
</dbReference>
<dbReference type="RefSeq" id="WP_106738134.1">
    <property type="nucleotide sequence ID" value="NZ_CP027657.1"/>
</dbReference>
<dbReference type="AlphaFoldDB" id="A0A2R3QNI3"/>
<evidence type="ECO:0000313" key="1">
    <source>
        <dbReference type="EMBL" id="AVO53336.1"/>
    </source>
</evidence>
<reference evidence="1 2" key="1">
    <citation type="submission" date="2018-03" db="EMBL/GenBank/DDBJ databases">
        <title>Complete genome sequence and methylome analysis of Pseudomonas mendocina NEB 698.</title>
        <authorList>
            <person name="Morgan R.D."/>
        </authorList>
    </citation>
    <scope>NUCLEOTIDE SEQUENCE [LARGE SCALE GENOMIC DNA]</scope>
    <source>
        <strain evidence="1 2">NEB698</strain>
    </source>
</reference>
<dbReference type="NCBIfam" id="TIGR02564">
    <property type="entry name" value="cas_Csy1"/>
    <property type="match status" value="1"/>
</dbReference>
<proteinExistence type="predicted"/>
<evidence type="ECO:0000313" key="2">
    <source>
        <dbReference type="Proteomes" id="UP000238327"/>
    </source>
</evidence>
<organism evidence="1 2">
    <name type="scientific">Ectopseudomonas mendocina</name>
    <name type="common">Pseudomonas mendocina</name>
    <dbReference type="NCBI Taxonomy" id="300"/>
    <lineage>
        <taxon>Bacteria</taxon>
        <taxon>Pseudomonadati</taxon>
        <taxon>Pseudomonadota</taxon>
        <taxon>Gammaproteobacteria</taxon>
        <taxon>Pseudomonadales</taxon>
        <taxon>Pseudomonadaceae</taxon>
        <taxon>Ectopseudomonas</taxon>
    </lineage>
</organism>
<accession>A0A2R3QNI3</accession>
<gene>
    <name evidence="1" type="primary">csy1</name>
    <name evidence="1" type="ORF">C7A17_11325</name>
</gene>
<name>A0A2R3QNI3_ECTME</name>
<dbReference type="InterPro" id="IPR013397">
    <property type="entry name" value="CRISPR-assoc_prot_Csy1"/>
</dbReference>
<dbReference type="Proteomes" id="UP000238327">
    <property type="component" value="Chromosome"/>
</dbReference>
<sequence>MATKSTAESAALRDLIHTFIHTRLQAKLDKLADDDPKRQPLLEAHQPDAWLADAARRVAQIQLATHTLKPIHPDARGSNLHAPPPALDLPGLVSSHCLAGQWDDDVVGNAAALDVFKLLKLEHAGRTLLQRMLEHDADLLAALSDDAEQAETWRASFAAITESRGTPASHTLAKQVYFPLPDGSYHLLAPLFPTSLVHRVQQRMREDRFGEAAKAARDARKAKQPHPHGYCEYLDLAIQKFGGTKPQNISQLNSERYGENWLLASLPPQWRTLDLRPPLRRDSAFEFIYRNDKALRARVAELQHFLRDTSHNNWQIRRKRARLLGEISDACHQYAAALLEANRNGELAAGWSAHADCRLDDSERHWLDPLRAQDDEAFKSTHLWRDWPEQASKRFGNWLNAKLDHDALRLGEDEANHWRGVLHDELTLFKEMLDDGRA</sequence>
<dbReference type="OrthoDB" id="9815616at2"/>
<dbReference type="EMBL" id="CP027657">
    <property type="protein sequence ID" value="AVO53336.1"/>
    <property type="molecule type" value="Genomic_DNA"/>
</dbReference>
<protein>
    <submittedName>
        <fullName evidence="1">Type I-F CRISPR-associated protein Csy1</fullName>
    </submittedName>
</protein>